<dbReference type="InterPro" id="IPR023809">
    <property type="entry name" value="Thiopep_bacteriocin_synth_dom"/>
</dbReference>
<name>A0A1H9LCB9_9SPHI</name>
<evidence type="ECO:0000259" key="1">
    <source>
        <dbReference type="Pfam" id="PF04738"/>
    </source>
</evidence>
<feature type="domain" description="Lantibiotic dehydratase N-terminal" evidence="1">
    <location>
        <begin position="270"/>
        <end position="562"/>
    </location>
</feature>
<proteinExistence type="predicted"/>
<reference evidence="3 4" key="1">
    <citation type="submission" date="2016-10" db="EMBL/GenBank/DDBJ databases">
        <authorList>
            <person name="de Groot N.N."/>
        </authorList>
    </citation>
    <scope>NUCLEOTIDE SEQUENCE [LARGE SCALE GENOMIC DNA]</scope>
    <source>
        <strain evidence="3 4">DSM 18610</strain>
    </source>
</reference>
<gene>
    <name evidence="3" type="ORF">SAMN04488023_10471</name>
</gene>
<dbReference type="Pfam" id="PF14028">
    <property type="entry name" value="Lant_dehydr_C"/>
    <property type="match status" value="1"/>
</dbReference>
<dbReference type="Pfam" id="PF04738">
    <property type="entry name" value="Lant_dehydr_N"/>
    <property type="match status" value="2"/>
</dbReference>
<dbReference type="NCBIfam" id="TIGR03891">
    <property type="entry name" value="thiopep_ocin"/>
    <property type="match status" value="1"/>
</dbReference>
<feature type="domain" description="Thiopeptide-type bacteriocin biosynthesis" evidence="2">
    <location>
        <begin position="676"/>
        <end position="924"/>
    </location>
</feature>
<dbReference type="EMBL" id="FOGG01000004">
    <property type="protein sequence ID" value="SER08613.1"/>
    <property type="molecule type" value="Genomic_DNA"/>
</dbReference>
<keyword evidence="4" id="KW-1185">Reference proteome</keyword>
<dbReference type="OrthoDB" id="1273722at2"/>
<evidence type="ECO:0000313" key="3">
    <source>
        <dbReference type="EMBL" id="SER08613.1"/>
    </source>
</evidence>
<feature type="domain" description="Lantibiotic dehydratase N-terminal" evidence="1">
    <location>
        <begin position="28"/>
        <end position="225"/>
    </location>
</feature>
<dbReference type="AlphaFoldDB" id="A0A1H9LCB9"/>
<dbReference type="InterPro" id="IPR006827">
    <property type="entry name" value="Lant_deHydtase_N"/>
</dbReference>
<evidence type="ECO:0000259" key="2">
    <source>
        <dbReference type="Pfam" id="PF14028"/>
    </source>
</evidence>
<dbReference type="RefSeq" id="WP_090881809.1">
    <property type="nucleotide sequence ID" value="NZ_FOGG01000004.1"/>
</dbReference>
<accession>A0A1H9LCB9</accession>
<evidence type="ECO:0000313" key="4">
    <source>
        <dbReference type="Proteomes" id="UP000199572"/>
    </source>
</evidence>
<dbReference type="STRING" id="390241.SAMN04488023_10471"/>
<organism evidence="3 4">
    <name type="scientific">Pedobacter rhizosphaerae</name>
    <dbReference type="NCBI Taxonomy" id="390241"/>
    <lineage>
        <taxon>Bacteria</taxon>
        <taxon>Pseudomonadati</taxon>
        <taxon>Bacteroidota</taxon>
        <taxon>Sphingobacteriia</taxon>
        <taxon>Sphingobacteriales</taxon>
        <taxon>Sphingobacteriaceae</taxon>
        <taxon>Pedobacter</taxon>
    </lineage>
</organism>
<protein>
    <submittedName>
        <fullName evidence="3">Thiopeptide-type bacteriocin biosynthesis domain-containing protein</fullName>
    </submittedName>
</protein>
<dbReference type="Proteomes" id="UP000199572">
    <property type="component" value="Unassembled WGS sequence"/>
</dbReference>
<sequence length="932" mass="107796">MKLNIHPTVILRTPKFPYQANLEDCWDELKEAIAISSDAFYQVIKDVTADQLHSLPPKVSFTIWKYFNRAKYRSTPYGTFASFSIFNNEGRPGSHSITLNKKEEIRSLVDWPFKNNIHLQFSDLIQKNCFLFSNSSYYLVSDSIRYITCNEGTFELSELDDDAFVRSILDACLKPVRINELINQLGIANEDQKGFFDLLQDMHDLQLLFSNYDPNIIGEDYFERLKIDAENLPKYIIAQRNVKQGNLDGKLFNAIPGLLKLLQGTLPNNDRDALKKFITRFRKKFEQREISLLTALDPEVGVGYDELEQAEGNDDFIVQLHNRDQNKQNELDRLKDAFKKNINANNFFGQEVIFLNKLDLPVNPNPLALPNSTSLVMSVIDDLIYAGQIGGITANALTGRFSMADHEVERYASEIAKMENSANPDVLFFDVAYMVETGVDNVNRRKLIYDAQLAILNYDTSANPLALNDIQISVVGSEIFLRSKKLNKRLIPRMASAYNYSRSDLSVFRLLCDLQYHGLHHNLSLTLDGLFPGLDYYPRLQYQNIVISPKKWKIKKEDFLDPINKKPIPIDDCRNALVEKGISTHFKTGLADQTLCFSLNEVSDIVALIQYMQKQDSVYVDEVNLPQYAVVKDEELKPYLAQYILSIYNNQNIYRPSLVKQAEPEVKRVFPPGSEWLYFEIFCHQQRTDQLLIACIEPFLVSNEKYINKWFFIRYDENGNHLRLRVLLNDIQEGQTLISNLTELLESYLHSGLVSDIQVKTYTRELERYSANLIEDAESHFTVDSKWTLAVIANQLDNFSKYKICIDLAMRINQSGVLDNYEFIKVVRMISDSFNQEHELSASDFKKLNAEYQLFFKTDSNVAALLQTEEYNDFTESFINLLGKCDEVRKTKMFSDLIHMHVNRLFNKNQRSHEMIIYYFLLKSLQRKMSIG</sequence>